<dbReference type="RefSeq" id="WP_100348593.1">
    <property type="nucleotide sequence ID" value="NZ_PGTZ01000006.1"/>
</dbReference>
<evidence type="ECO:0000259" key="2">
    <source>
        <dbReference type="Pfam" id="PF13657"/>
    </source>
</evidence>
<name>A0A2M8WUP9_9MICO</name>
<feature type="domain" description="HipA N-terminal subdomain 1" evidence="2">
    <location>
        <begin position="6"/>
        <end position="104"/>
    </location>
</feature>
<reference evidence="3 4" key="1">
    <citation type="submission" date="2017-11" db="EMBL/GenBank/DDBJ databases">
        <title>Genomic Encyclopedia of Archaeal and Bacterial Type Strains, Phase II (KMG-II): From Individual Species to Whole Genera.</title>
        <authorList>
            <person name="Goeker M."/>
        </authorList>
    </citation>
    <scope>NUCLEOTIDE SEQUENCE [LARGE SCALE GENOMIC DNA]</scope>
    <source>
        <strain evidence="3 4">DSM 22413</strain>
    </source>
</reference>
<feature type="region of interest" description="Disordered" evidence="1">
    <location>
        <begin position="159"/>
        <end position="207"/>
    </location>
</feature>
<dbReference type="AlphaFoldDB" id="A0A2M8WUP9"/>
<feature type="compositionally biased region" description="Low complexity" evidence="1">
    <location>
        <begin position="188"/>
        <end position="207"/>
    </location>
</feature>
<organism evidence="3 4">
    <name type="scientific">Luteimicrobium subarcticum</name>
    <dbReference type="NCBI Taxonomy" id="620910"/>
    <lineage>
        <taxon>Bacteria</taxon>
        <taxon>Bacillati</taxon>
        <taxon>Actinomycetota</taxon>
        <taxon>Actinomycetes</taxon>
        <taxon>Micrococcales</taxon>
        <taxon>Luteimicrobium</taxon>
    </lineage>
</organism>
<dbReference type="NCBIfam" id="TIGR03071">
    <property type="entry name" value="couple_hipA"/>
    <property type="match status" value="1"/>
</dbReference>
<dbReference type="InterPro" id="IPR017508">
    <property type="entry name" value="HipA_N1"/>
</dbReference>
<sequence>MAAPALAVVLEGRVVGLLERTRAGAPRFSYDRSVPATSTPLSLSLPVVERSFSGRRVARFVEALLPESDAARAAIGRRHPGVDPRDPLSLLAAIGTDCPGAVQFCPTDAVDRALERPGSLTPVTAREIEAHLGELRLDDRASWAMTGDHWSLGGTQAKFARSGRSSSGGSTVVWTTDVSSDSIRRTSARPSGSRRSTRRSAAPVSRP</sequence>
<keyword evidence="4" id="KW-1185">Reference proteome</keyword>
<proteinExistence type="predicted"/>
<dbReference type="Proteomes" id="UP000231586">
    <property type="component" value="Unassembled WGS sequence"/>
</dbReference>
<protein>
    <submittedName>
        <fullName evidence="3">HipA-like protein</fullName>
    </submittedName>
</protein>
<accession>A0A2M8WUP9</accession>
<comment type="caution">
    <text evidence="3">The sequence shown here is derived from an EMBL/GenBank/DDBJ whole genome shotgun (WGS) entry which is preliminary data.</text>
</comment>
<evidence type="ECO:0000313" key="3">
    <source>
        <dbReference type="EMBL" id="PJI94586.1"/>
    </source>
</evidence>
<evidence type="ECO:0000256" key="1">
    <source>
        <dbReference type="SAM" id="MobiDB-lite"/>
    </source>
</evidence>
<dbReference type="Pfam" id="PF13657">
    <property type="entry name" value="Couple_hipA"/>
    <property type="match status" value="1"/>
</dbReference>
<gene>
    <name evidence="3" type="ORF">CLV34_0430</name>
</gene>
<evidence type="ECO:0000313" key="4">
    <source>
        <dbReference type="Proteomes" id="UP000231586"/>
    </source>
</evidence>
<dbReference type="EMBL" id="PGTZ01000006">
    <property type="protein sequence ID" value="PJI94586.1"/>
    <property type="molecule type" value="Genomic_DNA"/>
</dbReference>
<feature type="compositionally biased region" description="Low complexity" evidence="1">
    <location>
        <begin position="162"/>
        <end position="181"/>
    </location>
</feature>
<dbReference type="OrthoDB" id="3182374at2"/>